<evidence type="ECO:0000313" key="3">
    <source>
        <dbReference type="EMBL" id="GBF51643.1"/>
    </source>
</evidence>
<comment type="caution">
    <text evidence="3">The sequence shown here is derived from an EMBL/GenBank/DDBJ whole genome shotgun (WGS) entry which is preliminary data.</text>
</comment>
<dbReference type="SUPFAM" id="SSF55961">
    <property type="entry name" value="Bet v1-like"/>
    <property type="match status" value="1"/>
</dbReference>
<keyword evidence="4" id="KW-1185">Reference proteome</keyword>
<dbReference type="AlphaFoldDB" id="A0A2P2E443"/>
<evidence type="ECO:0000259" key="2">
    <source>
        <dbReference type="Pfam" id="PF03364"/>
    </source>
</evidence>
<dbReference type="Pfam" id="PF03364">
    <property type="entry name" value="Polyketide_cyc"/>
    <property type="match status" value="1"/>
</dbReference>
<accession>A0A2P2E443</accession>
<dbReference type="InterPro" id="IPR023393">
    <property type="entry name" value="START-like_dom_sf"/>
</dbReference>
<gene>
    <name evidence="3" type="ORF">LPTSP4_31810</name>
</gene>
<dbReference type="RefSeq" id="WP_108977957.1">
    <property type="nucleotide sequence ID" value="NZ_BFBB01000008.1"/>
</dbReference>
<dbReference type="OrthoDB" id="287565at2"/>
<name>A0A2P2E443_9LEPT</name>
<comment type="similarity">
    <text evidence="1">Belongs to the ribosome association toxin RatA family.</text>
</comment>
<dbReference type="Proteomes" id="UP000245133">
    <property type="component" value="Unassembled WGS sequence"/>
</dbReference>
<proteinExistence type="inferred from homology"/>
<dbReference type="Gene3D" id="3.30.530.20">
    <property type="match status" value="1"/>
</dbReference>
<dbReference type="EMBL" id="BFBB01000008">
    <property type="protein sequence ID" value="GBF51643.1"/>
    <property type="molecule type" value="Genomic_DNA"/>
</dbReference>
<reference evidence="3 4" key="1">
    <citation type="submission" date="2018-02" db="EMBL/GenBank/DDBJ databases">
        <title>Novel Leptospira species isolated from soil and water in Japan.</title>
        <authorList>
            <person name="Nakao R."/>
            <person name="Masuzawa T."/>
        </authorList>
    </citation>
    <scope>NUCLEOTIDE SEQUENCE [LARGE SCALE GENOMIC DNA]</scope>
    <source>
        <strain evidence="3 4">YH101</strain>
    </source>
</reference>
<dbReference type="InterPro" id="IPR005031">
    <property type="entry name" value="COQ10_START"/>
</dbReference>
<feature type="domain" description="Coenzyme Q-binding protein COQ10 START" evidence="2">
    <location>
        <begin position="37"/>
        <end position="127"/>
    </location>
</feature>
<organism evidence="3 4">
    <name type="scientific">Leptospira ryugenii</name>
    <dbReference type="NCBI Taxonomy" id="1917863"/>
    <lineage>
        <taxon>Bacteria</taxon>
        <taxon>Pseudomonadati</taxon>
        <taxon>Spirochaetota</taxon>
        <taxon>Spirochaetia</taxon>
        <taxon>Leptospirales</taxon>
        <taxon>Leptospiraceae</taxon>
        <taxon>Leptospira</taxon>
    </lineage>
</organism>
<protein>
    <recommendedName>
        <fullName evidence="2">Coenzyme Q-binding protein COQ10 START domain-containing protein</fullName>
    </recommendedName>
</protein>
<sequence length="173" mass="20259">MKIILIVVGILFALVAFLVVKAPEKRLVKKEARFSTSIEQVWKQIRNIQGQTSWRKDVESIEVISQNPEVWVEIAKQGIHTKFQTIETREPNYWKMKVLEPEYLDAEWIGILEKDGDGTKVIFQESVRVPSIFYRVISYLFFDVNQVMEVYLKDLSLALGETFDERKIKTTME</sequence>
<evidence type="ECO:0000313" key="4">
    <source>
        <dbReference type="Proteomes" id="UP000245133"/>
    </source>
</evidence>
<evidence type="ECO:0000256" key="1">
    <source>
        <dbReference type="ARBA" id="ARBA00008918"/>
    </source>
</evidence>